<organism evidence="1 2">
    <name type="scientific">Phytopseudomonas daroniae</name>
    <dbReference type="NCBI Taxonomy" id="2487519"/>
    <lineage>
        <taxon>Bacteria</taxon>
        <taxon>Pseudomonadati</taxon>
        <taxon>Pseudomonadota</taxon>
        <taxon>Gammaproteobacteria</taxon>
        <taxon>Pseudomonadales</taxon>
        <taxon>Pseudomonadaceae</taxon>
        <taxon>Phytopseudomonas</taxon>
    </lineage>
</organism>
<gene>
    <name evidence="1" type="ORF">DNK06_21330</name>
</gene>
<sequence>MRLSATDNFMRRSTMKRDWELIRELLLQIEALEAGHHFYPQAVGEHCAEAVSYHIHLMCQANLIECSQHHPWNGAPVAIVSGLTLTGHDLLDGIREASLWEAKKTFLQARAGGITYEGLKNAPTADSMLFAANRGAGEGHNGRLYN</sequence>
<dbReference type="OrthoDB" id="6960201at2"/>
<reference evidence="1 2" key="1">
    <citation type="submission" date="2018-06" db="EMBL/GenBank/DDBJ databases">
        <title>Three novel Pseudomonas species isolated from symptomatic oak.</title>
        <authorList>
            <person name="Bueno-Gonzalez V."/>
            <person name="Brady C."/>
        </authorList>
    </citation>
    <scope>NUCLEOTIDE SEQUENCE [LARGE SCALE GENOMIC DNA]</scope>
    <source>
        <strain evidence="1 2">P9A</strain>
    </source>
</reference>
<name>A0A4Q9QGD5_9GAMM</name>
<evidence type="ECO:0008006" key="3">
    <source>
        <dbReference type="Google" id="ProtNLM"/>
    </source>
</evidence>
<evidence type="ECO:0000313" key="1">
    <source>
        <dbReference type="EMBL" id="TBU72766.1"/>
    </source>
</evidence>
<keyword evidence="2" id="KW-1185">Reference proteome</keyword>
<dbReference type="Pfam" id="PF10711">
    <property type="entry name" value="DUF2513"/>
    <property type="match status" value="1"/>
</dbReference>
<dbReference type="EMBL" id="QJUI01000023">
    <property type="protein sequence ID" value="TBU72766.1"/>
    <property type="molecule type" value="Genomic_DNA"/>
</dbReference>
<dbReference type="Proteomes" id="UP000292302">
    <property type="component" value="Unassembled WGS sequence"/>
</dbReference>
<dbReference type="AlphaFoldDB" id="A0A4Q9QGD5"/>
<dbReference type="InterPro" id="IPR019650">
    <property type="entry name" value="DUF2513"/>
</dbReference>
<comment type="caution">
    <text evidence="1">The sequence shown here is derived from an EMBL/GenBank/DDBJ whole genome shotgun (WGS) entry which is preliminary data.</text>
</comment>
<proteinExistence type="predicted"/>
<evidence type="ECO:0000313" key="2">
    <source>
        <dbReference type="Proteomes" id="UP000292302"/>
    </source>
</evidence>
<protein>
    <recommendedName>
        <fullName evidence="3">DUF2513 domain-containing protein</fullName>
    </recommendedName>
</protein>
<accession>A0A4Q9QGD5</accession>